<dbReference type="PROSITE" id="PS01248">
    <property type="entry name" value="EGF_LAM_1"/>
    <property type="match status" value="1"/>
</dbReference>
<evidence type="ECO:0000256" key="10">
    <source>
        <dbReference type="SAM" id="Phobius"/>
    </source>
</evidence>
<keyword evidence="4" id="KW-0221">Differentiation</keyword>
<keyword evidence="10" id="KW-1133">Transmembrane helix</keyword>
<evidence type="ECO:0000256" key="4">
    <source>
        <dbReference type="ARBA" id="ARBA00022782"/>
    </source>
</evidence>
<dbReference type="EMBL" id="KQ459597">
    <property type="protein sequence ID" value="KPI94915.1"/>
    <property type="molecule type" value="Genomic_DNA"/>
</dbReference>
<evidence type="ECO:0000256" key="9">
    <source>
        <dbReference type="SAM" id="MobiDB-lite"/>
    </source>
</evidence>
<dbReference type="GO" id="GO:0048513">
    <property type="term" value="P:animal organ development"/>
    <property type="evidence" value="ECO:0007669"/>
    <property type="project" value="UniProtKB-ARBA"/>
</dbReference>
<dbReference type="CDD" id="cd00104">
    <property type="entry name" value="KAZAL_FS"/>
    <property type="match status" value="6"/>
</dbReference>
<feature type="domain" description="EGF-like" evidence="12">
    <location>
        <begin position="1566"/>
        <end position="1605"/>
    </location>
</feature>
<evidence type="ECO:0000259" key="11">
    <source>
        <dbReference type="PROSITE" id="PS50025"/>
    </source>
</evidence>
<dbReference type="InterPro" id="IPR001881">
    <property type="entry name" value="EGF-like_Ca-bd_dom"/>
</dbReference>
<feature type="disulfide bond" evidence="8">
    <location>
        <begin position="1085"/>
        <end position="1094"/>
    </location>
</feature>
<dbReference type="STRING" id="66420.A0A194PUV3"/>
<feature type="region of interest" description="Disordered" evidence="9">
    <location>
        <begin position="1195"/>
        <end position="1222"/>
    </location>
</feature>
<keyword evidence="6" id="KW-0325">Glycoprotein</keyword>
<feature type="disulfide bond" evidence="8">
    <location>
        <begin position="1032"/>
        <end position="1041"/>
    </location>
</feature>
<sequence>MNRPGYDYTVPATNTYYASNNRPPQYERGYGQLTAVPLYSPTSHPLSNYADVYEGNNDTTLRAEERHWYIENHKNLQPNYDVNNDPIPQEVKIKKEEEKKADIQPVRRTDGTQARQRRKEDRCSCECWPTSDNNAVQDSAVNETTRSLSGVDMVASYGVYGNPQDEDSSGFARLSEKNATFGQRSDAPVQGVIVNQQGNSAVIRSTPSSDSACGKCCVWSSNANPSNSEDYCWIHYCRPALIVLLLLFFLVLLGVSTGGRPKQILMGCVKKDMRRKAVDLDMTADRDVWRSNLHYQPRPPAPEEACEKTFCRWGAECVSLGDGRAHCACPVSCPATQVPVCSTAGRTYRNHCFLRKEACERRLNLRVKHEGECAGDPCSTVTCPLGARCMVSYGQAECRCPRSCQRRKPVCGSDGREYPSSCHLDKHACDNQLNITIRYHGKCDPCADHECADGGICQLNESRTPVCRCGPACELAPRPGSALCGSDYKDYPSECALRRESCRTRQQLSIAYRGECASAQHPCESVKCGVRERCLLDAHGVAVCACGAPCEDFVRPVCGTDGRTYDNPCSLDRTSCLENRDIRVAYMGPCGVENPCARASCPWGGACVSRSGAAQCSCPVCDATLAPVCASDHNTYGSECKMRMHACQANIKEQDLQVLYNGTCQTCADILCQGGGDCVLDTDTGRPVCRCNHNCTEAQESEVVCGTDGQTYMSQCELDSTACREQSDLRLAYRGDCALCDGVRCSFGAHCLAGECVCPTDCTDAPREPVCGSTMQTYPNECELQKAACGLLPPSTLHVIFYGDCKDRLAVVPPIAMTTTAMTTTEAEEGSTERSGATEEGGTANPSVCRDIRCDFGASCELGDDGYPRCSCLFECPPDDEYFPVCASDFRLYPSLCAMRKEGCQKQLELRLRPLDLCKGMEVRPCGNNKAMIDLTTGLEIDCGNGPHRQDCPTGSYCHITVSAARCCPKNDTKPEEKKILHCSDTEFGCCSDGTTSAGGPNEEGCPITTSCGCNRLGSVSDRCDDDGQCVCRPGVGGLKCDRCEPGYWGLPRIGSGHTGCIPCGCSAFGSVREDCEQMTGRCVCRPAVQGQKCTVCADHRRRLGPNGCSDPEIGGVVESCVDLSCYFGAVCTERTGGARCECAAAPCPDTDTNMLVCGSDGRTYESECHLKLQACRTQDDIVVQAFGPCKLSEVPGTAGPPRPSSPIQFTQQDDGAASKSTRHLLNPDKYYNKYDWNRKETPSDFDSSLNGQKFKGRVMTLGSQTATTATVGAVGAVGAEGAVGALLGDLCTDDVDCEALPGAYCARGGCVCRPGFTPTVHRKACNEEVTQDTTEEYSACLSEPCHNLGTCVDLPGTTYTCICTSLYTGFNCETLIKDGLTSAYIETPSFDGSSYIRLKPLKAYHKLNIDIEFKAFTENGVILYNQQKPDGTGDFVSLAIVNGYLEFRYNLGNGAIILTSLEKITLNEYHKVSAKRYHRDGILSVDGMEDVAGQSSGNLKALDLADDTFIGSVPTNFSRVFDNIGTRAGFVGCVKYLRIIRHQVTKKLGRPDSLVVSIENVRECQPNPCMSMPCKNEATCKPTAGSATEYTCICPIGFQGANCDERLDPCESNPCGHDEGLLCDVGPDGGHVCRCLFGGEIGSNGNTCSNDVSVVQETWSPQFNGTSYIELLPLEGLGKAFRIEIWFLTNRFSGMLLYTGQSNKAKGDFIAINLVNGYLQFRYNLGSGIANITSPVPITKGRWHRARITRMGRHGSLQLDHHPTQRGHSAPPLTNLELTLPLFIGSLPAYIRPHKMSGVTSSFIGAVQQVFVNGSPLVLYNSDTAKCALVQDEFRLPCATSGVTKYIGPPCGDGLTPCKNNGSCIPLLNEYKCICRDGYQGRNCEVQLKVEMLNDGAPIKFDGNNYYSYRSKGSRRNRDIRGIRYEIKFRTYNDSGLLLWRRKIGIRPRDFIGLGLIGGRLQLIYTDTDIKEMNLVSHEDWFQSIESKVRVDDGLWHTATVRRRKRLAMLQVDDAPPVRGYSQSLLVPSKANPKLWIGGSPSLPLGLPAALYTGLRGCVSSIKSGGRYLNLQTPIRPITKIRHCD</sequence>
<dbReference type="PROSITE" id="PS01186">
    <property type="entry name" value="EGF_2"/>
    <property type="match status" value="2"/>
</dbReference>
<evidence type="ECO:0000259" key="14">
    <source>
        <dbReference type="PROSITE" id="PS51465"/>
    </source>
</evidence>
<keyword evidence="10" id="KW-0472">Membrane</keyword>
<feature type="domain" description="EGF-like" evidence="12">
    <location>
        <begin position="1848"/>
        <end position="1886"/>
    </location>
</feature>
<dbReference type="Proteomes" id="UP000053268">
    <property type="component" value="Unassembled WGS sequence"/>
</dbReference>
<keyword evidence="16" id="KW-1185">Reference proteome</keyword>
<feature type="domain" description="Laminin G" evidence="11">
    <location>
        <begin position="1897"/>
        <end position="2085"/>
    </location>
</feature>
<dbReference type="GO" id="GO:0030154">
    <property type="term" value="P:cell differentiation"/>
    <property type="evidence" value="ECO:0007669"/>
    <property type="project" value="UniProtKB-KW"/>
</dbReference>
<dbReference type="Gene3D" id="2.60.120.200">
    <property type="match status" value="3"/>
</dbReference>
<feature type="domain" description="Kazal-like" evidence="14">
    <location>
        <begin position="757"/>
        <end position="807"/>
    </location>
</feature>
<feature type="domain" description="Kazal-like" evidence="14">
    <location>
        <begin position="461"/>
        <end position="518"/>
    </location>
</feature>
<dbReference type="SMART" id="SM00181">
    <property type="entry name" value="EGF"/>
    <property type="match status" value="8"/>
</dbReference>
<evidence type="ECO:0000256" key="7">
    <source>
        <dbReference type="PROSITE-ProRule" id="PRU00076"/>
    </source>
</evidence>
<dbReference type="SMART" id="SM00057">
    <property type="entry name" value="FIMAC"/>
    <property type="match status" value="4"/>
</dbReference>
<dbReference type="GO" id="GO:0050840">
    <property type="term" value="F:extracellular matrix binding"/>
    <property type="evidence" value="ECO:0007669"/>
    <property type="project" value="TreeGrafter"/>
</dbReference>
<feature type="disulfide bond" evidence="8">
    <location>
        <begin position="1012"/>
        <end position="1024"/>
    </location>
</feature>
<dbReference type="PROSITE" id="PS51465">
    <property type="entry name" value="KAZAL_2"/>
    <property type="match status" value="9"/>
</dbReference>
<feature type="region of interest" description="Disordered" evidence="9">
    <location>
        <begin position="821"/>
        <end position="844"/>
    </location>
</feature>
<feature type="domain" description="EGF-like" evidence="12">
    <location>
        <begin position="1607"/>
        <end position="1650"/>
    </location>
</feature>
<dbReference type="Pfam" id="PF00053">
    <property type="entry name" value="EGF_laminin"/>
    <property type="match status" value="2"/>
</dbReference>
<dbReference type="InterPro" id="IPR003884">
    <property type="entry name" value="FacI_MAC"/>
</dbReference>
<dbReference type="FunFam" id="2.10.25.10:FF:000180">
    <property type="entry name" value="Netrin G2"/>
    <property type="match status" value="1"/>
</dbReference>
<feature type="disulfide bond" evidence="7">
    <location>
        <begin position="1364"/>
        <end position="1373"/>
    </location>
</feature>
<dbReference type="FunFam" id="3.30.60.30:FF:000024">
    <property type="entry name" value="Transmembrane agrin"/>
    <property type="match status" value="2"/>
</dbReference>
<dbReference type="SMART" id="SM00180">
    <property type="entry name" value="EGF_Lam"/>
    <property type="match status" value="2"/>
</dbReference>
<evidence type="ECO:0000256" key="2">
    <source>
        <dbReference type="ARBA" id="ARBA00022729"/>
    </source>
</evidence>
<feature type="disulfide bond" evidence="7">
    <location>
        <begin position="1595"/>
        <end position="1604"/>
    </location>
</feature>
<dbReference type="GO" id="GO:0005509">
    <property type="term" value="F:calcium ion binding"/>
    <property type="evidence" value="ECO:0007669"/>
    <property type="project" value="InterPro"/>
</dbReference>
<evidence type="ECO:0000256" key="5">
    <source>
        <dbReference type="ARBA" id="ARBA00023157"/>
    </source>
</evidence>
<dbReference type="CDD" id="cd00110">
    <property type="entry name" value="LamG"/>
    <property type="match status" value="3"/>
</dbReference>
<dbReference type="GO" id="GO:0048731">
    <property type="term" value="P:system development"/>
    <property type="evidence" value="ECO:0007669"/>
    <property type="project" value="UniProtKB-ARBA"/>
</dbReference>
<dbReference type="Pfam" id="PF00008">
    <property type="entry name" value="EGF"/>
    <property type="match status" value="3"/>
</dbReference>
<feature type="domain" description="Kazal-like" evidence="14">
    <location>
        <begin position="321"/>
        <end position="375"/>
    </location>
</feature>
<keyword evidence="5 7" id="KW-1015">Disulfide bond</keyword>
<protein>
    <submittedName>
        <fullName evidence="15">Agrin</fullName>
    </submittedName>
</protein>
<dbReference type="PROSITE" id="PS50027">
    <property type="entry name" value="EGF_LAM_2"/>
    <property type="match status" value="2"/>
</dbReference>
<feature type="disulfide bond" evidence="7">
    <location>
        <begin position="1876"/>
        <end position="1885"/>
    </location>
</feature>
<dbReference type="InterPro" id="IPR000742">
    <property type="entry name" value="EGF"/>
</dbReference>
<evidence type="ECO:0000313" key="15">
    <source>
        <dbReference type="EMBL" id="KPI94915.1"/>
    </source>
</evidence>
<feature type="transmembrane region" description="Helical" evidence="10">
    <location>
        <begin position="240"/>
        <end position="259"/>
    </location>
</feature>
<dbReference type="SUPFAM" id="SSF57196">
    <property type="entry name" value="EGF/Laminin"/>
    <property type="match status" value="1"/>
</dbReference>
<dbReference type="PANTHER" id="PTHR13866:SF29">
    <property type="entry name" value="FOLLISTATIN"/>
    <property type="match status" value="1"/>
</dbReference>
<dbReference type="InterPro" id="IPR002350">
    <property type="entry name" value="Kazal_dom"/>
</dbReference>
<feature type="domain" description="Kazal-like" evidence="14">
    <location>
        <begin position="392"/>
        <end position="445"/>
    </location>
</feature>
<keyword evidence="10" id="KW-0812">Transmembrane</keyword>
<keyword evidence="3" id="KW-0677">Repeat</keyword>
<proteinExistence type="predicted"/>
<feature type="domain" description="Kazal-like" evidence="14">
    <location>
        <begin position="610"/>
        <end position="666"/>
    </location>
</feature>
<dbReference type="SMART" id="SM00179">
    <property type="entry name" value="EGF_CA"/>
    <property type="match status" value="4"/>
</dbReference>
<keyword evidence="8" id="KW-0424">Laminin EGF-like domain</keyword>
<feature type="domain" description="Kazal-like" evidence="14">
    <location>
        <begin position="864"/>
        <end position="920"/>
    </location>
</feature>
<dbReference type="CDD" id="cd00054">
    <property type="entry name" value="EGF_CA"/>
    <property type="match status" value="3"/>
</dbReference>
<dbReference type="PANTHER" id="PTHR13866">
    <property type="entry name" value="SPARC OSTEONECTIN"/>
    <property type="match status" value="1"/>
</dbReference>
<dbReference type="PROSITE" id="PS50026">
    <property type="entry name" value="EGF_3"/>
    <property type="match status" value="4"/>
</dbReference>
<dbReference type="InterPro" id="IPR001791">
    <property type="entry name" value="Laminin_G"/>
</dbReference>
<feature type="domain" description="EGF-like" evidence="12">
    <location>
        <begin position="1337"/>
        <end position="1374"/>
    </location>
</feature>
<evidence type="ECO:0000256" key="3">
    <source>
        <dbReference type="ARBA" id="ARBA00022737"/>
    </source>
</evidence>
<organism evidence="15 16">
    <name type="scientific">Papilio xuthus</name>
    <name type="common">Asian swallowtail butterfly</name>
    <dbReference type="NCBI Taxonomy" id="66420"/>
    <lineage>
        <taxon>Eukaryota</taxon>
        <taxon>Metazoa</taxon>
        <taxon>Ecdysozoa</taxon>
        <taxon>Arthropoda</taxon>
        <taxon>Hexapoda</taxon>
        <taxon>Insecta</taxon>
        <taxon>Pterygota</taxon>
        <taxon>Neoptera</taxon>
        <taxon>Endopterygota</taxon>
        <taxon>Lepidoptera</taxon>
        <taxon>Glossata</taxon>
        <taxon>Ditrysia</taxon>
        <taxon>Papilionoidea</taxon>
        <taxon>Papilionidae</taxon>
        <taxon>Papilioninae</taxon>
        <taxon>Papilio</taxon>
    </lineage>
</organism>
<dbReference type="PROSITE" id="PS50025">
    <property type="entry name" value="LAM_G_DOMAIN"/>
    <property type="match status" value="3"/>
</dbReference>
<dbReference type="CDD" id="cd00055">
    <property type="entry name" value="EGF_Lam"/>
    <property type="match status" value="2"/>
</dbReference>
<dbReference type="Gene3D" id="2.10.25.10">
    <property type="entry name" value="Laminin"/>
    <property type="match status" value="5"/>
</dbReference>
<reference evidence="15 16" key="1">
    <citation type="journal article" date="2015" name="Nat. Commun.">
        <title>Outbred genome sequencing and CRISPR/Cas9 gene editing in butterflies.</title>
        <authorList>
            <person name="Li X."/>
            <person name="Fan D."/>
            <person name="Zhang W."/>
            <person name="Liu G."/>
            <person name="Zhang L."/>
            <person name="Zhao L."/>
            <person name="Fang X."/>
            <person name="Chen L."/>
            <person name="Dong Y."/>
            <person name="Chen Y."/>
            <person name="Ding Y."/>
            <person name="Zhao R."/>
            <person name="Feng M."/>
            <person name="Zhu Y."/>
            <person name="Feng Y."/>
            <person name="Jiang X."/>
            <person name="Zhu D."/>
            <person name="Xiang H."/>
            <person name="Feng X."/>
            <person name="Li S."/>
            <person name="Wang J."/>
            <person name="Zhang G."/>
            <person name="Kronforst M.R."/>
            <person name="Wang W."/>
        </authorList>
    </citation>
    <scope>NUCLEOTIDE SEQUENCE [LARGE SCALE GENOMIC DNA]</scope>
    <source>
        <strain evidence="15">Ya'a_city_454_Px</strain>
        <tissue evidence="15">Whole body</tissue>
    </source>
</reference>
<evidence type="ECO:0000256" key="6">
    <source>
        <dbReference type="ARBA" id="ARBA00023180"/>
    </source>
</evidence>
<feature type="compositionally biased region" description="Basic and acidic residues" evidence="9">
    <location>
        <begin position="94"/>
        <end position="110"/>
    </location>
</feature>
<feature type="domain" description="Laminin G" evidence="11">
    <location>
        <begin position="1386"/>
        <end position="1570"/>
    </location>
</feature>
<feature type="domain" description="Laminin EGF-like" evidence="13">
    <location>
        <begin position="1012"/>
        <end position="1063"/>
    </location>
</feature>
<keyword evidence="1 7" id="KW-0245">EGF-like domain</keyword>
<feature type="domain" description="Kazal-like" evidence="14">
    <location>
        <begin position="538"/>
        <end position="592"/>
    </location>
</feature>
<feature type="domain" description="Laminin EGF-like" evidence="13">
    <location>
        <begin position="1064"/>
        <end position="1111"/>
    </location>
</feature>
<feature type="disulfide bond" evidence="8">
    <location>
        <begin position="1066"/>
        <end position="1083"/>
    </location>
</feature>
<evidence type="ECO:0000259" key="12">
    <source>
        <dbReference type="PROSITE" id="PS50026"/>
    </source>
</evidence>
<dbReference type="InterPro" id="IPR002049">
    <property type="entry name" value="LE_dom"/>
</dbReference>
<dbReference type="FunFam" id="2.10.25.10:FF:000066">
    <property type="entry name" value="FAT atypical cadherin 4"/>
    <property type="match status" value="1"/>
</dbReference>
<comment type="caution">
    <text evidence="7">Lacks conserved residue(s) required for the propagation of feature annotation.</text>
</comment>
<dbReference type="SMART" id="SM00280">
    <property type="entry name" value="KAZAL"/>
    <property type="match status" value="9"/>
</dbReference>
<dbReference type="SUPFAM" id="SSF100895">
    <property type="entry name" value="Kazal-type serine protease inhibitors"/>
    <property type="match status" value="9"/>
</dbReference>
<dbReference type="GO" id="GO:0005615">
    <property type="term" value="C:extracellular space"/>
    <property type="evidence" value="ECO:0007669"/>
    <property type="project" value="TreeGrafter"/>
</dbReference>
<dbReference type="SMART" id="SM00282">
    <property type="entry name" value="LamG"/>
    <property type="match status" value="3"/>
</dbReference>
<dbReference type="SMART" id="SM00274">
    <property type="entry name" value="FOLN"/>
    <property type="match status" value="9"/>
</dbReference>
<gene>
    <name evidence="15" type="ORF">RR46_11919</name>
</gene>
<dbReference type="InterPro" id="IPR036058">
    <property type="entry name" value="Kazal_dom_sf"/>
</dbReference>
<dbReference type="Pfam" id="PF00054">
    <property type="entry name" value="Laminin_G_1"/>
    <property type="match status" value="3"/>
</dbReference>
<evidence type="ECO:0000256" key="1">
    <source>
        <dbReference type="ARBA" id="ARBA00022536"/>
    </source>
</evidence>
<dbReference type="Gene3D" id="3.30.60.30">
    <property type="match status" value="9"/>
</dbReference>
<feature type="region of interest" description="Disordered" evidence="9">
    <location>
        <begin position="94"/>
        <end position="123"/>
    </location>
</feature>
<feature type="domain" description="Laminin G" evidence="11">
    <location>
        <begin position="1659"/>
        <end position="1839"/>
    </location>
</feature>
<accession>A0A194PUV3</accession>
<dbReference type="InterPro" id="IPR013320">
    <property type="entry name" value="ConA-like_dom_sf"/>
</dbReference>
<dbReference type="SUPFAM" id="SSF49899">
    <property type="entry name" value="Concanavalin A-like lectins/glucanases"/>
    <property type="match status" value="3"/>
</dbReference>
<dbReference type="PROSITE" id="PS00022">
    <property type="entry name" value="EGF_1"/>
    <property type="match status" value="3"/>
</dbReference>
<feature type="domain" description="Kazal-like" evidence="14">
    <location>
        <begin position="690"/>
        <end position="739"/>
    </location>
</feature>
<evidence type="ECO:0000259" key="13">
    <source>
        <dbReference type="PROSITE" id="PS50027"/>
    </source>
</evidence>
<keyword evidence="2" id="KW-0732">Signal</keyword>
<name>A0A194PUV3_PAPXU</name>
<feature type="domain" description="Kazal-like" evidence="14">
    <location>
        <begin position="1127"/>
        <end position="1192"/>
    </location>
</feature>
<dbReference type="Pfam" id="PF07648">
    <property type="entry name" value="Kazal_2"/>
    <property type="match status" value="9"/>
</dbReference>
<feature type="disulfide bond" evidence="8">
    <location>
        <begin position="1064"/>
        <end position="1076"/>
    </location>
</feature>
<dbReference type="GO" id="GO:0009653">
    <property type="term" value="P:anatomical structure morphogenesis"/>
    <property type="evidence" value="ECO:0007669"/>
    <property type="project" value="UniProtKB-ARBA"/>
</dbReference>
<dbReference type="InterPro" id="IPR003645">
    <property type="entry name" value="Fol_N"/>
</dbReference>
<dbReference type="GO" id="GO:0005518">
    <property type="term" value="F:collagen binding"/>
    <property type="evidence" value="ECO:0007669"/>
    <property type="project" value="TreeGrafter"/>
</dbReference>
<evidence type="ECO:0000256" key="8">
    <source>
        <dbReference type="PROSITE-ProRule" id="PRU00460"/>
    </source>
</evidence>
<evidence type="ECO:0000313" key="16">
    <source>
        <dbReference type="Proteomes" id="UP000053268"/>
    </source>
</evidence>